<evidence type="ECO:0008006" key="9">
    <source>
        <dbReference type="Google" id="ProtNLM"/>
    </source>
</evidence>
<feature type="compositionally biased region" description="Low complexity" evidence="6">
    <location>
        <begin position="245"/>
        <end position="262"/>
    </location>
</feature>
<keyword evidence="8" id="KW-1185">Reference proteome</keyword>
<evidence type="ECO:0000256" key="3">
    <source>
        <dbReference type="ARBA" id="ARBA00023015"/>
    </source>
</evidence>
<dbReference type="GO" id="GO:0000978">
    <property type="term" value="F:RNA polymerase II cis-regulatory region sequence-specific DNA binding"/>
    <property type="evidence" value="ECO:0007669"/>
    <property type="project" value="TreeGrafter"/>
</dbReference>
<keyword evidence="5" id="KW-0539">Nucleus</keyword>
<sequence length="455" mass="50437">MQMQFMASWSPMRRWLHTDTSSALPSQEELSMPYNFTDTSSQSCISMDSSSTTTDQSNKTHMWNHLLLKSICYRNSGGNMQLDDALNNTGEKFLELLSSKTLATNVLSDYPKDADNNLGIAHSINHYNGTTQSDLVSNWSIAPPMMAQHMMPNPSLIKSMAFYNYDLKEEKQQQELFGYPNTNSNQIVSGTSVLGLNNHKLCNEMIDTPWSCSRNLADLISFDSCLNSSSAQTISQRVDSKKTGSEVSMARPSSSRSSLISTDSKKRKSEDSSEANSKKPKQQSSTTTSKAQVPKVKLLDKIGALQQIVAPFGKTDTASVLLDTFKYINILHEQVQLLSDPFIKSCATKDHNTIWGGLEAGEKVDQDVDLRSRGLCLIPISCASQICPDNSMPDYWAPPYRSCLFSSISSPDLKTIYAPATKDLFFPDHDNEYCDNSIVLPTSTISLRHALAALH</sequence>
<comment type="caution">
    <text evidence="7">The sequence shown here is derived from an EMBL/GenBank/DDBJ whole genome shotgun (WGS) entry which is preliminary data.</text>
</comment>
<dbReference type="GO" id="GO:0046983">
    <property type="term" value="F:protein dimerization activity"/>
    <property type="evidence" value="ECO:0007669"/>
    <property type="project" value="InterPro"/>
</dbReference>
<organism evidence="7 8">
    <name type="scientific">Rhynchospora tenuis</name>
    <dbReference type="NCBI Taxonomy" id="198213"/>
    <lineage>
        <taxon>Eukaryota</taxon>
        <taxon>Viridiplantae</taxon>
        <taxon>Streptophyta</taxon>
        <taxon>Embryophyta</taxon>
        <taxon>Tracheophyta</taxon>
        <taxon>Spermatophyta</taxon>
        <taxon>Magnoliopsida</taxon>
        <taxon>Liliopsida</taxon>
        <taxon>Poales</taxon>
        <taxon>Cyperaceae</taxon>
        <taxon>Cyperoideae</taxon>
        <taxon>Rhynchosporeae</taxon>
        <taxon>Rhynchospora</taxon>
    </lineage>
</organism>
<dbReference type="SUPFAM" id="SSF47459">
    <property type="entry name" value="HLH, helix-loop-helix DNA-binding domain"/>
    <property type="match status" value="1"/>
</dbReference>
<keyword evidence="4" id="KW-0804">Transcription</keyword>
<dbReference type="InterPro" id="IPR036638">
    <property type="entry name" value="HLH_DNA-bd_sf"/>
</dbReference>
<dbReference type="CDD" id="cd11393">
    <property type="entry name" value="bHLH_AtbHLH_like"/>
    <property type="match status" value="1"/>
</dbReference>
<dbReference type="Proteomes" id="UP001210211">
    <property type="component" value="Unassembled WGS sequence"/>
</dbReference>
<evidence type="ECO:0000313" key="8">
    <source>
        <dbReference type="Proteomes" id="UP001210211"/>
    </source>
</evidence>
<feature type="compositionally biased region" description="Polar residues" evidence="6">
    <location>
        <begin position="282"/>
        <end position="291"/>
    </location>
</feature>
<dbReference type="PANTHER" id="PTHR16223:SF171">
    <property type="entry name" value="BASIC HELIX-LOOP-HELIX (BHLH) DNA-BINDING SUPERFAMILY PROTEIN"/>
    <property type="match status" value="1"/>
</dbReference>
<name>A0AAD5ZZE5_9POAL</name>
<dbReference type="InterPro" id="IPR045843">
    <property type="entry name" value="IND-like"/>
</dbReference>
<evidence type="ECO:0000256" key="6">
    <source>
        <dbReference type="SAM" id="MobiDB-lite"/>
    </source>
</evidence>
<protein>
    <recommendedName>
        <fullName evidence="9">BHLH domain-containing protein</fullName>
    </recommendedName>
</protein>
<accession>A0AAD5ZZE5</accession>
<comment type="similarity">
    <text evidence="2">Belongs to the bHLH protein family.</text>
</comment>
<gene>
    <name evidence="7" type="ORF">LUZ61_010535</name>
</gene>
<feature type="region of interest" description="Disordered" evidence="6">
    <location>
        <begin position="233"/>
        <end position="292"/>
    </location>
</feature>
<proteinExistence type="inferred from homology"/>
<evidence type="ECO:0000256" key="5">
    <source>
        <dbReference type="ARBA" id="ARBA00023242"/>
    </source>
</evidence>
<evidence type="ECO:0000313" key="7">
    <source>
        <dbReference type="EMBL" id="KAJ3706830.1"/>
    </source>
</evidence>
<dbReference type="InterPro" id="IPR045239">
    <property type="entry name" value="bHLH95_bHLH"/>
</dbReference>
<dbReference type="EMBL" id="JAMRDG010000001">
    <property type="protein sequence ID" value="KAJ3706830.1"/>
    <property type="molecule type" value="Genomic_DNA"/>
</dbReference>
<keyword evidence="3" id="KW-0805">Transcription regulation</keyword>
<comment type="subcellular location">
    <subcellularLocation>
        <location evidence="1">Nucleus</location>
    </subcellularLocation>
</comment>
<dbReference type="AlphaFoldDB" id="A0AAD5ZZE5"/>
<evidence type="ECO:0000256" key="1">
    <source>
        <dbReference type="ARBA" id="ARBA00004123"/>
    </source>
</evidence>
<dbReference type="PANTHER" id="PTHR16223">
    <property type="entry name" value="TRANSCRIPTION FACTOR BHLH83-RELATED"/>
    <property type="match status" value="1"/>
</dbReference>
<dbReference type="GO" id="GO:0000981">
    <property type="term" value="F:DNA-binding transcription factor activity, RNA polymerase II-specific"/>
    <property type="evidence" value="ECO:0007669"/>
    <property type="project" value="TreeGrafter"/>
</dbReference>
<reference evidence="7 8" key="1">
    <citation type="journal article" date="2022" name="Cell">
        <title>Repeat-based holocentromeres influence genome architecture and karyotype evolution.</title>
        <authorList>
            <person name="Hofstatter P.G."/>
            <person name="Thangavel G."/>
            <person name="Lux T."/>
            <person name="Neumann P."/>
            <person name="Vondrak T."/>
            <person name="Novak P."/>
            <person name="Zhang M."/>
            <person name="Costa L."/>
            <person name="Castellani M."/>
            <person name="Scott A."/>
            <person name="Toegelov H."/>
            <person name="Fuchs J."/>
            <person name="Mata-Sucre Y."/>
            <person name="Dias Y."/>
            <person name="Vanzela A.L.L."/>
            <person name="Huettel B."/>
            <person name="Almeida C.C.S."/>
            <person name="Simkova H."/>
            <person name="Souza G."/>
            <person name="Pedrosa-Harand A."/>
            <person name="Macas J."/>
            <person name="Mayer K.F.X."/>
            <person name="Houben A."/>
            <person name="Marques A."/>
        </authorList>
    </citation>
    <scope>NUCLEOTIDE SEQUENCE [LARGE SCALE GENOMIC DNA]</scope>
    <source>
        <strain evidence="7">RhyTen1mFocal</strain>
    </source>
</reference>
<evidence type="ECO:0000256" key="2">
    <source>
        <dbReference type="ARBA" id="ARBA00005510"/>
    </source>
</evidence>
<evidence type="ECO:0000256" key="4">
    <source>
        <dbReference type="ARBA" id="ARBA00023163"/>
    </source>
</evidence>
<dbReference type="GO" id="GO:0005634">
    <property type="term" value="C:nucleus"/>
    <property type="evidence" value="ECO:0007669"/>
    <property type="project" value="UniProtKB-SubCell"/>
</dbReference>